<dbReference type="Gene3D" id="2.40.10.120">
    <property type="match status" value="1"/>
</dbReference>
<keyword evidence="1 4" id="KW-0645">Protease</keyword>
<proteinExistence type="predicted"/>
<dbReference type="InterPro" id="IPR009003">
    <property type="entry name" value="Peptidase_S1_PA"/>
</dbReference>
<dbReference type="GO" id="GO:0006508">
    <property type="term" value="P:proteolysis"/>
    <property type="evidence" value="ECO:0007669"/>
    <property type="project" value="UniProtKB-KW"/>
</dbReference>
<sequence length="282" mass="27348">MSGLGSPRGPEFHSPDWATAPAAAPAPAHAATRGKRLPAAALAALAVVGLSAGAGGMAGYVAGHDAEEAATAAPLPQGNIPADLVGAAARVLPGVVSVQVRTGQGGASGSGFVFDDRGHIVTNNHVVAAGRGGDVTIVGQDGQRRPAEVVGTDPGSDIAVLRVTGGSPPAPLALADPNGTRVGESVLAVGSPLGLSGTVTAGIVSALDRPVRLGGQTRQTAVQTDASINPGNSGGPLVNARGEVIGVNTAIATLEGGGSIGIGFAVPIERARQVADSLIARG</sequence>
<evidence type="ECO:0000256" key="2">
    <source>
        <dbReference type="ARBA" id="ARBA00022801"/>
    </source>
</evidence>
<keyword evidence="2" id="KW-0378">Hydrolase</keyword>
<feature type="region of interest" description="Disordered" evidence="3">
    <location>
        <begin position="1"/>
        <end position="29"/>
    </location>
</feature>
<organism evidence="4 5">
    <name type="scientific">Paractinoplanes abujensis</name>
    <dbReference type="NCBI Taxonomy" id="882441"/>
    <lineage>
        <taxon>Bacteria</taxon>
        <taxon>Bacillati</taxon>
        <taxon>Actinomycetota</taxon>
        <taxon>Actinomycetes</taxon>
        <taxon>Micromonosporales</taxon>
        <taxon>Micromonosporaceae</taxon>
        <taxon>Paractinoplanes</taxon>
    </lineage>
</organism>
<dbReference type="EMBL" id="JACHMF010000001">
    <property type="protein sequence ID" value="MBB4691217.1"/>
    <property type="molecule type" value="Genomic_DNA"/>
</dbReference>
<dbReference type="InterPro" id="IPR051201">
    <property type="entry name" value="Chloro_Bact_Ser_Proteases"/>
</dbReference>
<dbReference type="GO" id="GO:0004252">
    <property type="term" value="F:serine-type endopeptidase activity"/>
    <property type="evidence" value="ECO:0007669"/>
    <property type="project" value="InterPro"/>
</dbReference>
<evidence type="ECO:0000313" key="4">
    <source>
        <dbReference type="EMBL" id="MBB4691217.1"/>
    </source>
</evidence>
<evidence type="ECO:0000256" key="3">
    <source>
        <dbReference type="SAM" id="MobiDB-lite"/>
    </source>
</evidence>
<dbReference type="PANTHER" id="PTHR43343">
    <property type="entry name" value="PEPTIDASE S12"/>
    <property type="match status" value="1"/>
</dbReference>
<dbReference type="Pfam" id="PF13365">
    <property type="entry name" value="Trypsin_2"/>
    <property type="match status" value="1"/>
</dbReference>
<reference evidence="4 5" key="1">
    <citation type="submission" date="2020-08" db="EMBL/GenBank/DDBJ databases">
        <title>Sequencing the genomes of 1000 actinobacteria strains.</title>
        <authorList>
            <person name="Klenk H.-P."/>
        </authorList>
    </citation>
    <scope>NUCLEOTIDE SEQUENCE [LARGE SCALE GENOMIC DNA]</scope>
    <source>
        <strain evidence="4 5">DSM 45518</strain>
    </source>
</reference>
<feature type="compositionally biased region" description="Low complexity" evidence="3">
    <location>
        <begin position="18"/>
        <end position="29"/>
    </location>
</feature>
<protein>
    <submittedName>
        <fullName evidence="4">S1-C subfamily serine protease</fullName>
    </submittedName>
</protein>
<name>A0A7W7CMF9_9ACTN</name>
<evidence type="ECO:0000256" key="1">
    <source>
        <dbReference type="ARBA" id="ARBA00022670"/>
    </source>
</evidence>
<dbReference type="SUPFAM" id="SSF50494">
    <property type="entry name" value="Trypsin-like serine proteases"/>
    <property type="match status" value="1"/>
</dbReference>
<dbReference type="AlphaFoldDB" id="A0A7W7CMF9"/>
<comment type="caution">
    <text evidence="4">The sequence shown here is derived from an EMBL/GenBank/DDBJ whole genome shotgun (WGS) entry which is preliminary data.</text>
</comment>
<dbReference type="InterPro" id="IPR001940">
    <property type="entry name" value="Peptidase_S1C"/>
</dbReference>
<dbReference type="PRINTS" id="PR00834">
    <property type="entry name" value="PROTEASES2C"/>
</dbReference>
<keyword evidence="5" id="KW-1185">Reference proteome</keyword>
<dbReference type="PANTHER" id="PTHR43343:SF3">
    <property type="entry name" value="PROTEASE DO-LIKE 8, CHLOROPLASTIC"/>
    <property type="match status" value="1"/>
</dbReference>
<dbReference type="Proteomes" id="UP000542742">
    <property type="component" value="Unassembled WGS sequence"/>
</dbReference>
<gene>
    <name evidence="4" type="ORF">BKA14_001365</name>
</gene>
<accession>A0A7W7CMF9</accession>
<dbReference type="RefSeq" id="WP_184950061.1">
    <property type="nucleotide sequence ID" value="NZ_BOMC01000006.1"/>
</dbReference>
<evidence type="ECO:0000313" key="5">
    <source>
        <dbReference type="Proteomes" id="UP000542742"/>
    </source>
</evidence>